<evidence type="ECO:0000313" key="2">
    <source>
        <dbReference type="EMBL" id="WAA08939.1"/>
    </source>
</evidence>
<feature type="transmembrane region" description="Helical" evidence="1">
    <location>
        <begin position="5"/>
        <end position="25"/>
    </location>
</feature>
<evidence type="ECO:0000256" key="1">
    <source>
        <dbReference type="SAM" id="Phobius"/>
    </source>
</evidence>
<feature type="transmembrane region" description="Helical" evidence="1">
    <location>
        <begin position="31"/>
        <end position="52"/>
    </location>
</feature>
<reference evidence="2" key="1">
    <citation type="submission" date="2022-09" db="EMBL/GenBank/DDBJ databases">
        <title>Complete Genomes of Fervidibacillus albus and Fervidibacillus halotolerans isolated from tidal flat sediments.</title>
        <authorList>
            <person name="Kwon K.K."/>
            <person name="Yang S.-H."/>
            <person name="Park M.J."/>
            <person name="Oh H.-M."/>
        </authorList>
    </citation>
    <scope>NUCLEOTIDE SEQUENCE</scope>
    <source>
        <strain evidence="2">MEBiC13591</strain>
    </source>
</reference>
<organism evidence="2 3">
    <name type="scientific">Fervidibacillus albus</name>
    <dbReference type="NCBI Taxonomy" id="2980026"/>
    <lineage>
        <taxon>Bacteria</taxon>
        <taxon>Bacillati</taxon>
        <taxon>Bacillota</taxon>
        <taxon>Bacilli</taxon>
        <taxon>Bacillales</taxon>
        <taxon>Bacillaceae</taxon>
        <taxon>Fervidibacillus</taxon>
    </lineage>
</organism>
<dbReference type="Proteomes" id="UP001164718">
    <property type="component" value="Chromosome"/>
</dbReference>
<keyword evidence="1" id="KW-0812">Transmembrane</keyword>
<protein>
    <submittedName>
        <fullName evidence="2">Uncharacterized protein</fullName>
    </submittedName>
</protein>
<keyword evidence="1" id="KW-0472">Membrane</keyword>
<gene>
    <name evidence="2" type="ORF">OE104_10025</name>
</gene>
<dbReference type="KEGG" id="faf:OE104_10025"/>
<dbReference type="RefSeq" id="WP_275416723.1">
    <property type="nucleotide sequence ID" value="NZ_CP106878.1"/>
</dbReference>
<keyword evidence="3" id="KW-1185">Reference proteome</keyword>
<evidence type="ECO:0000313" key="3">
    <source>
        <dbReference type="Proteomes" id="UP001164718"/>
    </source>
</evidence>
<name>A0A9E8RV50_9BACI</name>
<keyword evidence="1" id="KW-1133">Transmembrane helix</keyword>
<dbReference type="EMBL" id="CP106878">
    <property type="protein sequence ID" value="WAA08939.1"/>
    <property type="molecule type" value="Genomic_DNA"/>
</dbReference>
<accession>A0A9E8RV50</accession>
<sequence>MKKHIWFIITIFNIAMIFSVVYFDYSLGKGAQVFLLAVVTFFTLSMGIGEYFNEKEKD</sequence>
<proteinExistence type="predicted"/>
<dbReference type="AlphaFoldDB" id="A0A9E8RV50"/>